<dbReference type="InterPro" id="IPR011706">
    <property type="entry name" value="Cu-oxidase_C"/>
</dbReference>
<feature type="transmembrane region" description="Helical" evidence="3">
    <location>
        <begin position="445"/>
        <end position="466"/>
    </location>
</feature>
<feature type="domain" description="Plastocyanin-like" evidence="6">
    <location>
        <begin position="410"/>
        <end position="552"/>
    </location>
</feature>
<gene>
    <name evidence="8" type="ORF">CFOL_v3_31229</name>
</gene>
<feature type="domain" description="Plastocyanin-like" evidence="7">
    <location>
        <begin position="31"/>
        <end position="145"/>
    </location>
</feature>
<dbReference type="Pfam" id="PF00394">
    <property type="entry name" value="Cu-oxidase"/>
    <property type="match status" value="1"/>
</dbReference>
<evidence type="ECO:0000313" key="9">
    <source>
        <dbReference type="Proteomes" id="UP000187406"/>
    </source>
</evidence>
<keyword evidence="3" id="KW-0812">Transmembrane</keyword>
<feature type="non-terminal residue" evidence="8">
    <location>
        <position position="573"/>
    </location>
</feature>
<evidence type="ECO:0000313" key="8">
    <source>
        <dbReference type="EMBL" id="GAV87803.1"/>
    </source>
</evidence>
<evidence type="ECO:0000256" key="1">
    <source>
        <dbReference type="ARBA" id="ARBA00010609"/>
    </source>
</evidence>
<dbReference type="SUPFAM" id="SSF49503">
    <property type="entry name" value="Cupredoxins"/>
    <property type="match status" value="3"/>
</dbReference>
<feature type="chain" id="PRO_5010297426" evidence="4">
    <location>
        <begin position="22"/>
        <end position="573"/>
    </location>
</feature>
<dbReference type="InterPro" id="IPR001117">
    <property type="entry name" value="Cu-oxidase_2nd"/>
</dbReference>
<protein>
    <submittedName>
        <fullName evidence="8">Cu-oxidase domain-containing protein/Cu-oxidase_2 domain-containing protein/Cu-oxidase_3 domain-containing protein</fullName>
    </submittedName>
</protein>
<dbReference type="GO" id="GO:0005507">
    <property type="term" value="F:copper ion binding"/>
    <property type="evidence" value="ECO:0007669"/>
    <property type="project" value="InterPro"/>
</dbReference>
<sequence length="573" mass="64770">MGEVMLMLLLCLAAVAMLVRAEDPYFFFTWNVTYGTLSPLEAPQQVILINNQFPGPNINSTSNNNIVINVFNNLDEPLLFTWNGIQQRKNCWQDGTLGTQCPIQPGKNFTYHFQVKDQIGSYFYFPSTGMQRAAGGFGGLRVNSRLLIPVPYADPEDDYTVLIGDWYTKSHAVLRKFLDSGRSIGRPNGVLMNGKSGKVDGKGEPLFTMKPGKTYKYRICNVGLKTSLNFRIQGHTMKLVEMEGSHTVQNNYESLDVHVGQCYGVLVTASEEPKDYYMVASSRFTKNAIGTVGIIRYVGGKGPASPALPEAPVGWAWSLNQFRTFRWNLTASAARPNPQGSYHYGAINITRTIKLVNGVSREGGKLRYAINGVSHTNPETPLKYAEYYGVVDKVFKYNTIADDPPAKIDKVVIQPNVLNITFRTFVEIILENHEKSIQSWHLNGYSFFAVAVANMYIYYSIITYIIDDNNMLITYKCHYIFTYSIEPGTWTPEKRKNYNLLDAISRHNIQVYPKSWAAIMLTFDNAGMWNLRSEIWERTYLGQQLYISVVSPARSLRDEYNIPDNVELCGVVK</sequence>
<dbReference type="InterPro" id="IPR034271">
    <property type="entry name" value="CuRO_2_AO-like"/>
</dbReference>
<dbReference type="Proteomes" id="UP000187406">
    <property type="component" value="Unassembled WGS sequence"/>
</dbReference>
<dbReference type="Gene3D" id="2.60.40.420">
    <property type="entry name" value="Cupredoxins - blue copper proteins"/>
    <property type="match status" value="3"/>
</dbReference>
<dbReference type="GO" id="GO:0016491">
    <property type="term" value="F:oxidoreductase activity"/>
    <property type="evidence" value="ECO:0007669"/>
    <property type="project" value="InterPro"/>
</dbReference>
<dbReference type="FunCoup" id="A0A1Q3D678">
    <property type="interactions" value="51"/>
</dbReference>
<keyword evidence="3" id="KW-1133">Transmembrane helix</keyword>
<evidence type="ECO:0000259" key="6">
    <source>
        <dbReference type="Pfam" id="PF07731"/>
    </source>
</evidence>
<dbReference type="AlphaFoldDB" id="A0A1Q3D678"/>
<comment type="similarity">
    <text evidence="1">Belongs to the multicopper oxidase family.</text>
</comment>
<dbReference type="OrthoDB" id="2121828at2759"/>
<comment type="caution">
    <text evidence="8">The sequence shown here is derived from an EMBL/GenBank/DDBJ whole genome shotgun (WGS) entry which is preliminary data.</text>
</comment>
<dbReference type="EMBL" id="BDDD01004524">
    <property type="protein sequence ID" value="GAV87803.1"/>
    <property type="molecule type" value="Genomic_DNA"/>
</dbReference>
<evidence type="ECO:0000256" key="2">
    <source>
        <dbReference type="ARBA" id="ARBA00023180"/>
    </source>
</evidence>
<evidence type="ECO:0000259" key="5">
    <source>
        <dbReference type="Pfam" id="PF00394"/>
    </source>
</evidence>
<keyword evidence="3" id="KW-0472">Membrane</keyword>
<keyword evidence="2" id="KW-0325">Glycoprotein</keyword>
<dbReference type="PANTHER" id="PTHR11709:SF27">
    <property type="entry name" value="OS01G0816700 PROTEIN"/>
    <property type="match status" value="1"/>
</dbReference>
<feature type="domain" description="Plastocyanin-like" evidence="5">
    <location>
        <begin position="157"/>
        <end position="298"/>
    </location>
</feature>
<organism evidence="8 9">
    <name type="scientific">Cephalotus follicularis</name>
    <name type="common">Albany pitcher plant</name>
    <dbReference type="NCBI Taxonomy" id="3775"/>
    <lineage>
        <taxon>Eukaryota</taxon>
        <taxon>Viridiplantae</taxon>
        <taxon>Streptophyta</taxon>
        <taxon>Embryophyta</taxon>
        <taxon>Tracheophyta</taxon>
        <taxon>Spermatophyta</taxon>
        <taxon>Magnoliopsida</taxon>
        <taxon>eudicotyledons</taxon>
        <taxon>Gunneridae</taxon>
        <taxon>Pentapetalae</taxon>
        <taxon>rosids</taxon>
        <taxon>fabids</taxon>
        <taxon>Oxalidales</taxon>
        <taxon>Cephalotaceae</taxon>
        <taxon>Cephalotus</taxon>
    </lineage>
</organism>
<dbReference type="InParanoid" id="A0A1Q3D678"/>
<dbReference type="Pfam" id="PF07731">
    <property type="entry name" value="Cu-oxidase_2"/>
    <property type="match status" value="1"/>
</dbReference>
<dbReference type="PANTHER" id="PTHR11709">
    <property type="entry name" value="MULTI-COPPER OXIDASE"/>
    <property type="match status" value="1"/>
</dbReference>
<dbReference type="InterPro" id="IPR008972">
    <property type="entry name" value="Cupredoxin"/>
</dbReference>
<keyword evidence="4" id="KW-0732">Signal</keyword>
<proteinExistence type="inferred from homology"/>
<dbReference type="CDD" id="cd13872">
    <property type="entry name" value="CuRO_2_AAO_like_1"/>
    <property type="match status" value="1"/>
</dbReference>
<evidence type="ECO:0000256" key="3">
    <source>
        <dbReference type="SAM" id="Phobius"/>
    </source>
</evidence>
<dbReference type="STRING" id="3775.A0A1Q3D678"/>
<evidence type="ECO:0000256" key="4">
    <source>
        <dbReference type="SAM" id="SignalP"/>
    </source>
</evidence>
<feature type="signal peptide" evidence="4">
    <location>
        <begin position="1"/>
        <end position="21"/>
    </location>
</feature>
<dbReference type="InterPro" id="IPR045087">
    <property type="entry name" value="Cu-oxidase_fam"/>
</dbReference>
<dbReference type="Pfam" id="PF07732">
    <property type="entry name" value="Cu-oxidase_3"/>
    <property type="match status" value="1"/>
</dbReference>
<accession>A0A1Q3D678</accession>
<name>A0A1Q3D678_CEPFO</name>
<keyword evidence="9" id="KW-1185">Reference proteome</keyword>
<reference evidence="9" key="1">
    <citation type="submission" date="2016-04" db="EMBL/GenBank/DDBJ databases">
        <title>Cephalotus genome sequencing.</title>
        <authorList>
            <person name="Fukushima K."/>
            <person name="Hasebe M."/>
            <person name="Fang X."/>
        </authorList>
    </citation>
    <scope>NUCLEOTIDE SEQUENCE [LARGE SCALE GENOMIC DNA]</scope>
    <source>
        <strain evidence="9">cv. St1</strain>
    </source>
</reference>
<dbReference type="InterPro" id="IPR011707">
    <property type="entry name" value="Cu-oxidase-like_N"/>
</dbReference>
<evidence type="ECO:0000259" key="7">
    <source>
        <dbReference type="Pfam" id="PF07732"/>
    </source>
</evidence>